<reference evidence="4" key="1">
    <citation type="submission" date="2023-07" db="EMBL/GenBank/DDBJ databases">
        <title>Chromosome-level Genome Assembly of Striped Snakehead (Channa striata).</title>
        <authorList>
            <person name="Liu H."/>
        </authorList>
    </citation>
    <scope>NUCLEOTIDE SEQUENCE</scope>
    <source>
        <strain evidence="4">Gz</strain>
        <tissue evidence="4">Muscle</tissue>
    </source>
</reference>
<dbReference type="Pfam" id="PF11303">
    <property type="entry name" value="DUF3105"/>
    <property type="match status" value="1"/>
</dbReference>
<gene>
    <name evidence="4" type="ORF">Q5P01_009950</name>
</gene>
<dbReference type="PANTHER" id="PTHR34179:SF1">
    <property type="entry name" value="TUMOR PROTEIN P53-INDUCIBLE PROTEIN 13"/>
    <property type="match status" value="1"/>
</dbReference>
<dbReference type="AlphaFoldDB" id="A0AA88MZX7"/>
<dbReference type="EMBL" id="JAUPFM010000007">
    <property type="protein sequence ID" value="KAK2846951.1"/>
    <property type="molecule type" value="Genomic_DNA"/>
</dbReference>
<evidence type="ECO:0000313" key="4">
    <source>
        <dbReference type="EMBL" id="KAK2846951.1"/>
    </source>
</evidence>
<dbReference type="InterPro" id="IPR021454">
    <property type="entry name" value="DUF3105"/>
</dbReference>
<keyword evidence="2" id="KW-0472">Membrane</keyword>
<protein>
    <recommendedName>
        <fullName evidence="6">Tumor protein p53-inducible protein 13</fullName>
    </recommendedName>
</protein>
<feature type="compositionally biased region" description="Polar residues" evidence="1">
    <location>
        <begin position="328"/>
        <end position="337"/>
    </location>
</feature>
<feature type="region of interest" description="Disordered" evidence="1">
    <location>
        <begin position="328"/>
        <end position="369"/>
    </location>
</feature>
<dbReference type="Proteomes" id="UP001187415">
    <property type="component" value="Unassembled WGS sequence"/>
</dbReference>
<dbReference type="GO" id="GO:0005737">
    <property type="term" value="C:cytoplasm"/>
    <property type="evidence" value="ECO:0007669"/>
    <property type="project" value="TreeGrafter"/>
</dbReference>
<feature type="compositionally biased region" description="Basic and acidic residues" evidence="1">
    <location>
        <begin position="271"/>
        <end position="281"/>
    </location>
</feature>
<comment type="caution">
    <text evidence="4">The sequence shown here is derived from an EMBL/GenBank/DDBJ whole genome shotgun (WGS) entry which is preliminary data.</text>
</comment>
<accession>A0AA88MZX7</accession>
<feature type="signal peptide" evidence="3">
    <location>
        <begin position="1"/>
        <end position="22"/>
    </location>
</feature>
<feature type="chain" id="PRO_5041689707" description="Tumor protein p53-inducible protein 13" evidence="3">
    <location>
        <begin position="23"/>
        <end position="558"/>
    </location>
</feature>
<keyword evidence="5" id="KW-1185">Reference proteome</keyword>
<keyword evidence="2" id="KW-0812">Transmembrane</keyword>
<feature type="compositionally biased region" description="Basic and acidic residues" evidence="1">
    <location>
        <begin position="344"/>
        <end position="359"/>
    </location>
</feature>
<proteinExistence type="predicted"/>
<keyword evidence="3" id="KW-0732">Signal</keyword>
<organism evidence="4 5">
    <name type="scientific">Channa striata</name>
    <name type="common">Snakehead murrel</name>
    <name type="synonym">Ophicephalus striatus</name>
    <dbReference type="NCBI Taxonomy" id="64152"/>
    <lineage>
        <taxon>Eukaryota</taxon>
        <taxon>Metazoa</taxon>
        <taxon>Chordata</taxon>
        <taxon>Craniata</taxon>
        <taxon>Vertebrata</taxon>
        <taxon>Euteleostomi</taxon>
        <taxon>Actinopterygii</taxon>
        <taxon>Neopterygii</taxon>
        <taxon>Teleostei</taxon>
        <taxon>Neoteleostei</taxon>
        <taxon>Acanthomorphata</taxon>
        <taxon>Anabantaria</taxon>
        <taxon>Anabantiformes</taxon>
        <taxon>Channoidei</taxon>
        <taxon>Channidae</taxon>
        <taxon>Channa</taxon>
    </lineage>
</organism>
<keyword evidence="2" id="KW-1133">Transmembrane helix</keyword>
<name>A0AA88MZX7_CHASR</name>
<evidence type="ECO:0000256" key="2">
    <source>
        <dbReference type="SAM" id="Phobius"/>
    </source>
</evidence>
<feature type="region of interest" description="Disordered" evidence="1">
    <location>
        <begin position="241"/>
        <end position="307"/>
    </location>
</feature>
<feature type="transmembrane region" description="Helical" evidence="2">
    <location>
        <begin position="477"/>
        <end position="496"/>
    </location>
</feature>
<sequence>MSRPTTVTVLAALWVSVGRCGASRCDNGKLSLDKDLPADRLYWDCPASTWPESTQRLPSVGTVYDPDPAEQICMDKSISYNHTIPSSGPYRPVMAESGEYLYCPPQRWLNNLHHGVTVLLYHPCAPLHERLFLSLLARCCLKDYIITTHPQLNKHMPIALVSWAHTLELSSVASLDICDWLETTTTTKNNSDGVSQSRKYNLLLTWPAERSTNMKVSLRRCCEQTISSMLNGTLEAELESNMNKKSSNLMKEEARSRRIRAAIRETPGNVKDVDESERRTEGVQNSKKTLGLPVESPSGKTGLSDSLGLKEATVTPLERSTLRSNSLVLGASQSTTRPEALALDSKDEGTDLAKQRDKPSASLHQDISADSKIEDNVVIDVKERELERKQTQSDTHHHHHKSENTEGSDSVSKSQLEAPPQTQLHSEPNTPSYLHNTRDCDGCKAGENCKCTKNTGAEGRAAVLNNGLPRTPRTDEAVWAAAALGFLLVLLTLSVLHTRLYRHWRTMPSLYWRDPRQDYDSVADVIRRRLRIANRRRKRGRRQECVLLPSSSSSDEHL</sequence>
<evidence type="ECO:0000256" key="1">
    <source>
        <dbReference type="SAM" id="MobiDB-lite"/>
    </source>
</evidence>
<dbReference type="PANTHER" id="PTHR34179">
    <property type="entry name" value="TUMOR PROTEIN P53-INDUCIBLE PROTEIN 13"/>
    <property type="match status" value="1"/>
</dbReference>
<feature type="compositionally biased region" description="Polar residues" evidence="1">
    <location>
        <begin position="405"/>
        <end position="433"/>
    </location>
</feature>
<feature type="region of interest" description="Disordered" evidence="1">
    <location>
        <begin position="387"/>
        <end position="433"/>
    </location>
</feature>
<evidence type="ECO:0000313" key="5">
    <source>
        <dbReference type="Proteomes" id="UP001187415"/>
    </source>
</evidence>
<evidence type="ECO:0008006" key="6">
    <source>
        <dbReference type="Google" id="ProtNLM"/>
    </source>
</evidence>
<evidence type="ECO:0000256" key="3">
    <source>
        <dbReference type="SAM" id="SignalP"/>
    </source>
</evidence>